<accession>A0AAU2AJ50</accession>
<evidence type="ECO:0000259" key="1">
    <source>
        <dbReference type="Pfam" id="PF05598"/>
    </source>
</evidence>
<dbReference type="Pfam" id="PF05598">
    <property type="entry name" value="DUF772"/>
    <property type="match status" value="1"/>
</dbReference>
<reference evidence="3" key="1">
    <citation type="submission" date="2022-10" db="EMBL/GenBank/DDBJ databases">
        <title>The complete genomes of actinobacterial strains from the NBC collection.</title>
        <authorList>
            <person name="Joergensen T.S."/>
            <person name="Alvarez Arevalo M."/>
            <person name="Sterndorff E.B."/>
            <person name="Faurdal D."/>
            <person name="Vuksanovic O."/>
            <person name="Mourched A.-S."/>
            <person name="Charusanti P."/>
            <person name="Shaw S."/>
            <person name="Blin K."/>
            <person name="Weber T."/>
        </authorList>
    </citation>
    <scope>NUCLEOTIDE SEQUENCE</scope>
    <source>
        <strain evidence="3">NBC_00093</strain>
    </source>
</reference>
<feature type="domain" description="Transposase InsH N-terminal" evidence="1">
    <location>
        <begin position="37"/>
        <end position="111"/>
    </location>
</feature>
<organism evidence="3">
    <name type="scientific">Streptomyces sp. NBC_00093</name>
    <dbReference type="NCBI Taxonomy" id="2975649"/>
    <lineage>
        <taxon>Bacteria</taxon>
        <taxon>Bacillati</taxon>
        <taxon>Actinomycetota</taxon>
        <taxon>Actinomycetes</taxon>
        <taxon>Kitasatosporales</taxon>
        <taxon>Streptomycetaceae</taxon>
        <taxon>Streptomyces</taxon>
    </lineage>
</organism>
<dbReference type="PANTHER" id="PTHR35604:SF2">
    <property type="entry name" value="TRANSPOSASE INSH FOR INSERTION SEQUENCE ELEMENT IS5A-RELATED"/>
    <property type="match status" value="1"/>
</dbReference>
<evidence type="ECO:0000313" key="3">
    <source>
        <dbReference type="EMBL" id="WTT23449.1"/>
    </source>
</evidence>
<protein>
    <submittedName>
        <fullName evidence="3">IS1182 family transposase</fullName>
    </submittedName>
</protein>
<evidence type="ECO:0000259" key="2">
    <source>
        <dbReference type="Pfam" id="PF13751"/>
    </source>
</evidence>
<dbReference type="Pfam" id="PF13751">
    <property type="entry name" value="DDE_Tnp_1_6"/>
    <property type="match status" value="1"/>
</dbReference>
<dbReference type="AlphaFoldDB" id="A0AAU2AJ50"/>
<gene>
    <name evidence="3" type="ORF">OHA22_12355</name>
</gene>
<sequence length="553" mass="61364">MRADSGREVPEGTRVVAWAAFPRGCLAMRVRDALGPLFDDEVFRSAFGVRGRPGVAPGRLALVSVLQFAENLTDRQAAHAVRARIDWKYLLGLELADPGFDFTVLTGFRDRLLAHGLEEKILDLLLERLNELGLVSGRGRQRTDSTHVLAAVRDLNRLEFVGETLRAALEAVAVTAPQWLTSWLPRGWQERYGARVDSYRLPSDENERTQLTWRVAADGYQFLEAAFAASAPAWLRQVPAVGILRTVWLQQFQRTITDAGQEVAWRGKDNLPPSRARITSPYDPDARNSVKRGSAWDGYKVHFTETCDARETNRPHLITHVVTTDATVGDPVVVDEIHDRLDAKDLLPGEHLMDAGYISAELLLTAPGQRGVRVIGPVRPMTRRTVQASGYDKASFTIDWDAHRAICPDGSHSRYWTEGLDNNQRPAIRIRFATETCAPCPSRGQCTNSTRYGRQLTVRPQDQDAVLEHARAEQSTEEWKAVYAIRSGIEGTIHQAVTATGARRTRYAGLGKTALAHILTATAVNLLRLDAWWTGQPLAPTRTSHLAALNLAA</sequence>
<dbReference type="InterPro" id="IPR008490">
    <property type="entry name" value="Transposase_InsH_N"/>
</dbReference>
<dbReference type="PANTHER" id="PTHR35604">
    <property type="entry name" value="TRANSPOSASE INSH FOR INSERTION SEQUENCE ELEMENT IS5A-RELATED"/>
    <property type="match status" value="1"/>
</dbReference>
<feature type="domain" description="Transposase DDE" evidence="2">
    <location>
        <begin position="406"/>
        <end position="529"/>
    </location>
</feature>
<proteinExistence type="predicted"/>
<dbReference type="InterPro" id="IPR047629">
    <property type="entry name" value="IS1182_transpos"/>
</dbReference>
<dbReference type="EMBL" id="CP108222">
    <property type="protein sequence ID" value="WTT23449.1"/>
    <property type="molecule type" value="Genomic_DNA"/>
</dbReference>
<dbReference type="NCBIfam" id="NF033551">
    <property type="entry name" value="transpos_IS1182"/>
    <property type="match status" value="1"/>
</dbReference>
<name>A0AAU2AJ50_9ACTN</name>
<dbReference type="InterPro" id="IPR025668">
    <property type="entry name" value="Tnp_DDE_dom"/>
</dbReference>